<gene>
    <name evidence="7" type="ORF">S01H4_57399</name>
</gene>
<feature type="non-terminal residue" evidence="7">
    <location>
        <position position="231"/>
    </location>
</feature>
<organism evidence="7">
    <name type="scientific">marine sediment metagenome</name>
    <dbReference type="NCBI Taxonomy" id="412755"/>
    <lineage>
        <taxon>unclassified sequences</taxon>
        <taxon>metagenomes</taxon>
        <taxon>ecological metagenomes</taxon>
    </lineage>
</organism>
<evidence type="ECO:0000313" key="7">
    <source>
        <dbReference type="EMBL" id="GAH06995.1"/>
    </source>
</evidence>
<evidence type="ECO:0000256" key="5">
    <source>
        <dbReference type="ARBA" id="ARBA00023014"/>
    </source>
</evidence>
<feature type="domain" description="Cysteine-rich" evidence="6">
    <location>
        <begin position="174"/>
        <end position="223"/>
    </location>
</feature>
<keyword evidence="3" id="KW-0560">Oxidoreductase</keyword>
<keyword evidence="1" id="KW-0004">4Fe-4S</keyword>
<dbReference type="AlphaFoldDB" id="X1DFD8"/>
<dbReference type="EMBL" id="BART01033387">
    <property type="protein sequence ID" value="GAH06995.1"/>
    <property type="molecule type" value="Genomic_DNA"/>
</dbReference>
<dbReference type="GO" id="GO:0046872">
    <property type="term" value="F:metal ion binding"/>
    <property type="evidence" value="ECO:0007669"/>
    <property type="project" value="UniProtKB-KW"/>
</dbReference>
<evidence type="ECO:0000256" key="2">
    <source>
        <dbReference type="ARBA" id="ARBA00022723"/>
    </source>
</evidence>
<keyword evidence="5" id="KW-0411">Iron-sulfur</keyword>
<dbReference type="Pfam" id="PF02754">
    <property type="entry name" value="CCG"/>
    <property type="match status" value="2"/>
</dbReference>
<dbReference type="GO" id="GO:0005886">
    <property type="term" value="C:plasma membrane"/>
    <property type="evidence" value="ECO:0007669"/>
    <property type="project" value="TreeGrafter"/>
</dbReference>
<name>X1DFD8_9ZZZZ</name>
<dbReference type="InterPro" id="IPR051460">
    <property type="entry name" value="HdrC_iron-sulfur_subunit"/>
</dbReference>
<evidence type="ECO:0000259" key="6">
    <source>
        <dbReference type="Pfam" id="PF02754"/>
    </source>
</evidence>
<dbReference type="GO" id="GO:0051539">
    <property type="term" value="F:4 iron, 4 sulfur cluster binding"/>
    <property type="evidence" value="ECO:0007669"/>
    <property type="project" value="UniProtKB-KW"/>
</dbReference>
<dbReference type="GO" id="GO:0016491">
    <property type="term" value="F:oxidoreductase activity"/>
    <property type="evidence" value="ECO:0007669"/>
    <property type="project" value="UniProtKB-KW"/>
</dbReference>
<dbReference type="InterPro" id="IPR004017">
    <property type="entry name" value="Cys_rich_dom"/>
</dbReference>
<evidence type="ECO:0000256" key="4">
    <source>
        <dbReference type="ARBA" id="ARBA00023004"/>
    </source>
</evidence>
<evidence type="ECO:0000256" key="3">
    <source>
        <dbReference type="ARBA" id="ARBA00023002"/>
    </source>
</evidence>
<feature type="non-terminal residue" evidence="7">
    <location>
        <position position="1"/>
    </location>
</feature>
<proteinExistence type="predicted"/>
<keyword evidence="2" id="KW-0479">Metal-binding</keyword>
<dbReference type="PANTHER" id="PTHR43255:SF1">
    <property type="entry name" value="IRON-SULFUR-BINDING OXIDOREDUCTASE FADF-RELATED"/>
    <property type="match status" value="1"/>
</dbReference>
<evidence type="ECO:0000256" key="1">
    <source>
        <dbReference type="ARBA" id="ARBA00022485"/>
    </source>
</evidence>
<reference evidence="7" key="1">
    <citation type="journal article" date="2014" name="Front. Microbiol.">
        <title>High frequency of phylogenetically diverse reductive dehalogenase-homologous genes in deep subseafloor sedimentary metagenomes.</title>
        <authorList>
            <person name="Kawai M."/>
            <person name="Futagami T."/>
            <person name="Toyoda A."/>
            <person name="Takaki Y."/>
            <person name="Nishi S."/>
            <person name="Hori S."/>
            <person name="Arai W."/>
            <person name="Tsubouchi T."/>
            <person name="Morono Y."/>
            <person name="Uchiyama I."/>
            <person name="Ito T."/>
            <person name="Fujiyama A."/>
            <person name="Inagaki F."/>
            <person name="Takami H."/>
        </authorList>
    </citation>
    <scope>NUCLEOTIDE SEQUENCE</scope>
    <source>
        <strain evidence="7">Expedition CK06-06</strain>
    </source>
</reference>
<sequence length="231" mass="25983">ELGVGKIPDSLRRAMTNIASVGNPFGEAREKRGDWAERLPVKPFAEGMELLYFSGCFPAYDARARKVAQATAGILEKAGVDFGILGYQEVCCGESVRKAGNEKLFQSLAQHNIGAFDENGVRRILTTSPHCYHTFKNEYPEFGRDFEIIHYTQYFARLIAEERIKFNKKLNKKVTYHDPCYLGRHNNIYDEPRQILRSIPGLELVEMPDSRQKSLCCGGGGGGIWLDTKKG</sequence>
<keyword evidence="4" id="KW-0408">Iron</keyword>
<feature type="domain" description="Cysteine-rich" evidence="6">
    <location>
        <begin position="51"/>
        <end position="136"/>
    </location>
</feature>
<dbReference type="PANTHER" id="PTHR43255">
    <property type="entry name" value="IRON-SULFUR-BINDING OXIDOREDUCTASE FADF-RELATED-RELATED"/>
    <property type="match status" value="1"/>
</dbReference>
<accession>X1DFD8</accession>
<protein>
    <recommendedName>
        <fullName evidence="6">Cysteine-rich domain-containing protein</fullName>
    </recommendedName>
</protein>
<comment type="caution">
    <text evidence="7">The sequence shown here is derived from an EMBL/GenBank/DDBJ whole genome shotgun (WGS) entry which is preliminary data.</text>
</comment>